<dbReference type="InterPro" id="IPR036890">
    <property type="entry name" value="HATPase_C_sf"/>
</dbReference>
<organism evidence="12 13">
    <name type="scientific">Halarcobacter anaerophilus</name>
    <dbReference type="NCBI Taxonomy" id="877500"/>
    <lineage>
        <taxon>Bacteria</taxon>
        <taxon>Pseudomonadati</taxon>
        <taxon>Campylobacterota</taxon>
        <taxon>Epsilonproteobacteria</taxon>
        <taxon>Campylobacterales</taxon>
        <taxon>Arcobacteraceae</taxon>
        <taxon>Halarcobacter</taxon>
    </lineage>
</organism>
<keyword evidence="4" id="KW-0808">Transferase</keyword>
<evidence type="ECO:0000256" key="10">
    <source>
        <dbReference type="SAM" id="Phobius"/>
    </source>
</evidence>
<keyword evidence="9" id="KW-0175">Coiled coil</keyword>
<accession>A0A4Q0Y3Q6</accession>
<evidence type="ECO:0000259" key="11">
    <source>
        <dbReference type="PROSITE" id="PS50109"/>
    </source>
</evidence>
<comment type="caution">
    <text evidence="12">The sequence shown here is derived from an EMBL/GenBank/DDBJ whole genome shotgun (WGS) entry which is preliminary data.</text>
</comment>
<dbReference type="Proteomes" id="UP000290191">
    <property type="component" value="Unassembled WGS sequence"/>
</dbReference>
<reference evidence="12 13" key="1">
    <citation type="submission" date="2017-10" db="EMBL/GenBank/DDBJ databases">
        <title>Genomics of the genus Arcobacter.</title>
        <authorList>
            <person name="Perez-Cataluna A."/>
            <person name="Figueras M.J."/>
        </authorList>
    </citation>
    <scope>NUCLEOTIDE SEQUENCE [LARGE SCALE GENOMIC DNA]</scope>
    <source>
        <strain evidence="12 13">DSM 24636</strain>
    </source>
</reference>
<evidence type="ECO:0000256" key="2">
    <source>
        <dbReference type="ARBA" id="ARBA00012438"/>
    </source>
</evidence>
<keyword evidence="6" id="KW-0418">Kinase</keyword>
<dbReference type="InterPro" id="IPR003594">
    <property type="entry name" value="HATPase_dom"/>
</dbReference>
<dbReference type="PRINTS" id="PR00344">
    <property type="entry name" value="BCTRLSENSOR"/>
</dbReference>
<dbReference type="GO" id="GO:0000155">
    <property type="term" value="F:phosphorelay sensor kinase activity"/>
    <property type="evidence" value="ECO:0007669"/>
    <property type="project" value="InterPro"/>
</dbReference>
<feature type="transmembrane region" description="Helical" evidence="10">
    <location>
        <begin position="13"/>
        <end position="31"/>
    </location>
</feature>
<dbReference type="OrthoDB" id="569699at2"/>
<dbReference type="GO" id="GO:0005524">
    <property type="term" value="F:ATP binding"/>
    <property type="evidence" value="ECO:0007669"/>
    <property type="project" value="UniProtKB-KW"/>
</dbReference>
<keyword evidence="13" id="KW-1185">Reference proteome</keyword>
<name>A0A4Q0Y3Q6_9BACT</name>
<evidence type="ECO:0000313" key="13">
    <source>
        <dbReference type="Proteomes" id="UP000290191"/>
    </source>
</evidence>
<dbReference type="GO" id="GO:0016020">
    <property type="term" value="C:membrane"/>
    <property type="evidence" value="ECO:0007669"/>
    <property type="project" value="UniProtKB-SubCell"/>
</dbReference>
<evidence type="ECO:0000256" key="5">
    <source>
        <dbReference type="ARBA" id="ARBA00022741"/>
    </source>
</evidence>
<dbReference type="CDD" id="cd00082">
    <property type="entry name" value="HisKA"/>
    <property type="match status" value="1"/>
</dbReference>
<evidence type="ECO:0000256" key="4">
    <source>
        <dbReference type="ARBA" id="ARBA00022679"/>
    </source>
</evidence>
<keyword evidence="7" id="KW-0067">ATP-binding</keyword>
<dbReference type="PANTHER" id="PTHR43065">
    <property type="entry name" value="SENSOR HISTIDINE KINASE"/>
    <property type="match status" value="1"/>
</dbReference>
<keyword evidence="5" id="KW-0547">Nucleotide-binding</keyword>
<protein>
    <recommendedName>
        <fullName evidence="2">histidine kinase</fullName>
        <ecNumber evidence="2">2.7.13.3</ecNumber>
    </recommendedName>
</protein>
<evidence type="ECO:0000256" key="6">
    <source>
        <dbReference type="ARBA" id="ARBA00022777"/>
    </source>
</evidence>
<keyword evidence="8" id="KW-0902">Two-component regulatory system</keyword>
<dbReference type="Pfam" id="PF02518">
    <property type="entry name" value="HATPase_c"/>
    <property type="match status" value="1"/>
</dbReference>
<dbReference type="Gene3D" id="1.10.287.130">
    <property type="match status" value="1"/>
</dbReference>
<evidence type="ECO:0000313" key="12">
    <source>
        <dbReference type="EMBL" id="RXJ64816.1"/>
    </source>
</evidence>
<dbReference type="InterPro" id="IPR003661">
    <property type="entry name" value="HisK_dim/P_dom"/>
</dbReference>
<keyword evidence="3" id="KW-0597">Phosphoprotein</keyword>
<gene>
    <name evidence="12" type="ORF">CRV06_02355</name>
</gene>
<dbReference type="PANTHER" id="PTHR43065:SF10">
    <property type="entry name" value="PEROXIDE STRESS-ACTIVATED HISTIDINE KINASE MAK3"/>
    <property type="match status" value="1"/>
</dbReference>
<evidence type="ECO:0000256" key="7">
    <source>
        <dbReference type="ARBA" id="ARBA00022840"/>
    </source>
</evidence>
<dbReference type="Pfam" id="PF00512">
    <property type="entry name" value="HisKA"/>
    <property type="match status" value="1"/>
</dbReference>
<keyword evidence="10" id="KW-0472">Membrane</keyword>
<dbReference type="STRING" id="877500.GCA_000935065_02223"/>
<dbReference type="InterPro" id="IPR005467">
    <property type="entry name" value="His_kinase_dom"/>
</dbReference>
<dbReference type="Gene3D" id="3.30.565.10">
    <property type="entry name" value="Histidine kinase-like ATPase, C-terminal domain"/>
    <property type="match status" value="1"/>
</dbReference>
<dbReference type="SUPFAM" id="SSF47384">
    <property type="entry name" value="Homodimeric domain of signal transducing histidine kinase"/>
    <property type="match status" value="1"/>
</dbReference>
<evidence type="ECO:0000256" key="8">
    <source>
        <dbReference type="ARBA" id="ARBA00023012"/>
    </source>
</evidence>
<dbReference type="EMBL" id="PDKO01000001">
    <property type="protein sequence ID" value="RXJ64816.1"/>
    <property type="molecule type" value="Genomic_DNA"/>
</dbReference>
<evidence type="ECO:0000256" key="3">
    <source>
        <dbReference type="ARBA" id="ARBA00022553"/>
    </source>
</evidence>
<dbReference type="InterPro" id="IPR004358">
    <property type="entry name" value="Sig_transdc_His_kin-like_C"/>
</dbReference>
<dbReference type="SMART" id="SM00387">
    <property type="entry name" value="HATPase_c"/>
    <property type="match status" value="1"/>
</dbReference>
<sequence length="478" mass="55789">MVYKMKTIFNIKITYAILIASLIFWAFFAFFTMNQLIKTQEVYAKLINISGKQRMLSQKTALMVKRVNESKDKLLFKHLKEIISLMKRDHHFLLENLTSDEINKIYYGKKYNLNGDVEKYFSLLDNFLFDSGNVKLVESILSFSFDLLPKLDFAVNKYEKESEMYTYALKQRELFILIGTLLTILFEAVLIVIPSVKRIIKTEKRLKELNQNLEKKVDEQKKLILEEHEKVKKREKTLSDQSKLISMGEMIGNIAHQWRQPLSVITTIVSGINLKLDYGQKVFEKELREASKQILQQADYLSKTIDDFRDFIKSEKNYSEIKITEVIKKTLSLVDASLKSNHIKIETKIDEDILILGNINELSQALINIIKNSKDALVLLDEKKSERVIFIETKKLNSKEFLLSILDTAGGIQEEIIDRIFEPYFTTKHPTVGTGIGLSMCDKIIRERHKGVIFVENREFEYNNKTYKGAYFKIIFNY</sequence>
<comment type="catalytic activity">
    <reaction evidence="1">
        <text>ATP + protein L-histidine = ADP + protein N-phospho-L-histidine.</text>
        <dbReference type="EC" id="2.7.13.3"/>
    </reaction>
</comment>
<dbReference type="SMART" id="SM00388">
    <property type="entry name" value="HisKA"/>
    <property type="match status" value="1"/>
</dbReference>
<dbReference type="SUPFAM" id="SSF55874">
    <property type="entry name" value="ATPase domain of HSP90 chaperone/DNA topoisomerase II/histidine kinase"/>
    <property type="match status" value="1"/>
</dbReference>
<feature type="coiled-coil region" evidence="9">
    <location>
        <begin position="196"/>
        <end position="230"/>
    </location>
</feature>
<feature type="domain" description="Histidine kinase" evidence="11">
    <location>
        <begin position="253"/>
        <end position="478"/>
    </location>
</feature>
<dbReference type="EC" id="2.7.13.3" evidence="2"/>
<keyword evidence="10" id="KW-1133">Transmembrane helix</keyword>
<evidence type="ECO:0000256" key="1">
    <source>
        <dbReference type="ARBA" id="ARBA00000085"/>
    </source>
</evidence>
<dbReference type="InterPro" id="IPR036097">
    <property type="entry name" value="HisK_dim/P_sf"/>
</dbReference>
<proteinExistence type="predicted"/>
<dbReference type="PROSITE" id="PS50109">
    <property type="entry name" value="HIS_KIN"/>
    <property type="match status" value="1"/>
</dbReference>
<dbReference type="AlphaFoldDB" id="A0A4Q0Y3Q6"/>
<keyword evidence="10" id="KW-0812">Transmembrane</keyword>
<feature type="transmembrane region" description="Helical" evidence="10">
    <location>
        <begin position="174"/>
        <end position="196"/>
    </location>
</feature>
<evidence type="ECO:0000256" key="9">
    <source>
        <dbReference type="SAM" id="Coils"/>
    </source>
</evidence>